<comment type="similarity">
    <text evidence="3 14">Belongs to the annexin family.</text>
</comment>
<keyword evidence="10 14" id="KW-0111">Calcium/phospholipid-binding</keyword>
<comment type="function">
    <text evidence="11">Involved in reproduction of the worm. Involved in host-parasite interaction. Delivered into the host cell by means of parasite exosomes. Binds to acidic phospholipid membranes in a calcium-dependent manner in vitro. Causes aggregation of liposomes in the presence of calcium, but not in its absence. Likely to promote membrane fusion. May provide structural integrity within the tegument.</text>
</comment>
<comment type="subunit">
    <text evidence="4">Homodimer.</text>
</comment>
<keyword evidence="9 14" id="KW-0041">Annexin</keyword>
<evidence type="ECO:0000256" key="7">
    <source>
        <dbReference type="ARBA" id="ARBA00022737"/>
    </source>
</evidence>
<dbReference type="Pfam" id="PF00191">
    <property type="entry name" value="Annexin"/>
    <property type="match status" value="4"/>
</dbReference>
<dbReference type="PROSITE" id="PS00223">
    <property type="entry name" value="ANNEXIN_1"/>
    <property type="match status" value="2"/>
</dbReference>
<comment type="domain">
    <text evidence="14">A pair of annexin repeats may form one binding site for calcium and phospholipid.</text>
</comment>
<dbReference type="SUPFAM" id="SSF47874">
    <property type="entry name" value="Annexin"/>
    <property type="match status" value="1"/>
</dbReference>
<evidence type="ECO:0000256" key="9">
    <source>
        <dbReference type="ARBA" id="ARBA00023216"/>
    </source>
</evidence>
<dbReference type="InterPro" id="IPR018502">
    <property type="entry name" value="Annexin_repeat"/>
</dbReference>
<dbReference type="GO" id="GO:0005886">
    <property type="term" value="C:plasma membrane"/>
    <property type="evidence" value="ECO:0007669"/>
    <property type="project" value="TreeGrafter"/>
</dbReference>
<accession>A0A1I8HGG5</accession>
<keyword evidence="15" id="KW-1185">Reference proteome</keyword>
<dbReference type="Gene3D" id="1.10.220.10">
    <property type="entry name" value="Annexin"/>
    <property type="match status" value="4"/>
</dbReference>
<evidence type="ECO:0000256" key="3">
    <source>
        <dbReference type="ARBA" id="ARBA00007831"/>
    </source>
</evidence>
<reference evidence="16" key="1">
    <citation type="submission" date="2016-11" db="UniProtKB">
        <authorList>
            <consortium name="WormBaseParasite"/>
        </authorList>
    </citation>
    <scope>IDENTIFICATION</scope>
</reference>
<dbReference type="GO" id="GO:0012506">
    <property type="term" value="C:vesicle membrane"/>
    <property type="evidence" value="ECO:0007669"/>
    <property type="project" value="TreeGrafter"/>
</dbReference>
<keyword evidence="5" id="KW-0964">Secreted</keyword>
<dbReference type="FunFam" id="1.10.220.10:FF:000001">
    <property type="entry name" value="Annexin"/>
    <property type="match status" value="1"/>
</dbReference>
<dbReference type="FunFam" id="1.10.220.10:FF:000005">
    <property type="entry name" value="Annexin"/>
    <property type="match status" value="2"/>
</dbReference>
<dbReference type="PANTHER" id="PTHR10502">
    <property type="entry name" value="ANNEXIN"/>
    <property type="match status" value="1"/>
</dbReference>
<keyword evidence="7 14" id="KW-0677">Repeat</keyword>
<name>A0A1I8HGG5_9PLAT</name>
<keyword evidence="8 14" id="KW-0106">Calcium</keyword>
<dbReference type="PANTHER" id="PTHR10502:SF102">
    <property type="entry name" value="ANNEXIN B11"/>
    <property type="match status" value="1"/>
</dbReference>
<protein>
    <recommendedName>
        <fullName evidence="13 14">Annexin</fullName>
    </recommendedName>
</protein>
<evidence type="ECO:0000256" key="10">
    <source>
        <dbReference type="ARBA" id="ARBA00023302"/>
    </source>
</evidence>
<evidence type="ECO:0000256" key="1">
    <source>
        <dbReference type="ARBA" id="ARBA00004340"/>
    </source>
</evidence>
<dbReference type="GO" id="GO:0005737">
    <property type="term" value="C:cytoplasm"/>
    <property type="evidence" value="ECO:0007669"/>
    <property type="project" value="TreeGrafter"/>
</dbReference>
<dbReference type="FunFam" id="1.10.220.10:FF:000002">
    <property type="entry name" value="Annexin"/>
    <property type="match status" value="1"/>
</dbReference>
<dbReference type="PROSITE" id="PS51897">
    <property type="entry name" value="ANNEXIN_2"/>
    <property type="match status" value="4"/>
</dbReference>
<organism evidence="15 16">
    <name type="scientific">Macrostomum lignano</name>
    <dbReference type="NCBI Taxonomy" id="282301"/>
    <lineage>
        <taxon>Eukaryota</taxon>
        <taxon>Metazoa</taxon>
        <taxon>Spiralia</taxon>
        <taxon>Lophotrochozoa</taxon>
        <taxon>Platyhelminthes</taxon>
        <taxon>Rhabditophora</taxon>
        <taxon>Macrostomorpha</taxon>
        <taxon>Macrostomida</taxon>
        <taxon>Macrostomidae</taxon>
        <taxon>Macrostomum</taxon>
    </lineage>
</organism>
<evidence type="ECO:0000256" key="13">
    <source>
        <dbReference type="ARBA" id="ARBA00077076"/>
    </source>
</evidence>
<proteinExistence type="inferred from homology"/>
<evidence type="ECO:0000256" key="2">
    <source>
        <dbReference type="ARBA" id="ARBA00004550"/>
    </source>
</evidence>
<dbReference type="GO" id="GO:0043657">
    <property type="term" value="C:host cell"/>
    <property type="evidence" value="ECO:0007669"/>
    <property type="project" value="UniProtKB-SubCell"/>
</dbReference>
<sequence>MAVSKVDQPFNALAEAERLHKAMKGIGTNENLIIDVLGHRPSHQRAEIAKAFKTSYGKELDSALKSELSGDFLEVCEGLCYCLNEYDAKCLYSAVKGAGTDEEAIIDILSSRNNAQIQAIKASYSKVLHRDLEADIKSDVSGNFGRVLVGILTANRDENPNVDPNLVAQDVEALFQAGEKKLGTNESTFNRVMCSRSYPHIAAVASEYAKRHKKNLLDVIDSETSGSYCSLLRSIVSYAIDPAAHVAELFYKSMKGLGTNDRRLQRTVISQCESDLPAVKAAFQRLHNKSLAEMVRGDTSGDYRKILLALLGEA</sequence>
<evidence type="ECO:0000313" key="16">
    <source>
        <dbReference type="WBParaSite" id="maker-uti_cns_0006152-snap-gene-0.5-mRNA-1"/>
    </source>
</evidence>
<dbReference type="Proteomes" id="UP000095280">
    <property type="component" value="Unplaced"/>
</dbReference>
<keyword evidence="6" id="KW-0479">Metal-binding</keyword>
<dbReference type="GO" id="GO:0005576">
    <property type="term" value="C:extracellular region"/>
    <property type="evidence" value="ECO:0007669"/>
    <property type="project" value="UniProtKB-SubCell"/>
</dbReference>
<dbReference type="WBParaSite" id="maker-uti_cns_0006152-snap-gene-0.5-mRNA-1">
    <property type="protein sequence ID" value="maker-uti_cns_0006152-snap-gene-0.5-mRNA-1"/>
    <property type="gene ID" value="maker-uti_cns_0006152-snap-gene-0.5"/>
</dbReference>
<dbReference type="AlphaFoldDB" id="A0A1I8HGG5"/>
<evidence type="ECO:0000313" key="15">
    <source>
        <dbReference type="Proteomes" id="UP000095280"/>
    </source>
</evidence>
<dbReference type="InterPro" id="IPR001464">
    <property type="entry name" value="Annexin"/>
</dbReference>
<evidence type="ECO:0000256" key="11">
    <source>
        <dbReference type="ARBA" id="ARBA00059330"/>
    </source>
</evidence>
<evidence type="ECO:0000256" key="14">
    <source>
        <dbReference type="RuleBase" id="RU003540"/>
    </source>
</evidence>
<dbReference type="GO" id="GO:0005544">
    <property type="term" value="F:calcium-dependent phospholipid binding"/>
    <property type="evidence" value="ECO:0007669"/>
    <property type="project" value="UniProtKB-KW"/>
</dbReference>
<evidence type="ECO:0000256" key="12">
    <source>
        <dbReference type="ARBA" id="ARBA00060393"/>
    </source>
</evidence>
<evidence type="ECO:0000256" key="8">
    <source>
        <dbReference type="ARBA" id="ARBA00022837"/>
    </source>
</evidence>
<dbReference type="GO" id="GO:0005634">
    <property type="term" value="C:nucleus"/>
    <property type="evidence" value="ECO:0007669"/>
    <property type="project" value="TreeGrafter"/>
</dbReference>
<dbReference type="InterPro" id="IPR018252">
    <property type="entry name" value="Annexin_repeat_CS"/>
</dbReference>
<dbReference type="GO" id="GO:0005509">
    <property type="term" value="F:calcium ion binding"/>
    <property type="evidence" value="ECO:0007669"/>
    <property type="project" value="InterPro"/>
</dbReference>
<dbReference type="SMART" id="SM00335">
    <property type="entry name" value="ANX"/>
    <property type="match status" value="4"/>
</dbReference>
<dbReference type="InterPro" id="IPR037104">
    <property type="entry name" value="Annexin_sf"/>
</dbReference>
<comment type="subcellular location">
    <subcellularLocation>
        <location evidence="1">Host cell</location>
    </subcellularLocation>
    <subcellularLocation>
        <location evidence="2">Secreted</location>
        <location evidence="2">Extracellular exosome</location>
    </subcellularLocation>
    <subcellularLocation>
        <location evidence="12">Tegument</location>
    </subcellularLocation>
</comment>
<evidence type="ECO:0000256" key="4">
    <source>
        <dbReference type="ARBA" id="ARBA00011738"/>
    </source>
</evidence>
<dbReference type="PRINTS" id="PR00196">
    <property type="entry name" value="ANNEXIN"/>
</dbReference>
<evidence type="ECO:0000256" key="6">
    <source>
        <dbReference type="ARBA" id="ARBA00022723"/>
    </source>
</evidence>
<evidence type="ECO:0000256" key="5">
    <source>
        <dbReference type="ARBA" id="ARBA00022525"/>
    </source>
</evidence>
<dbReference type="GO" id="GO:0001786">
    <property type="term" value="F:phosphatidylserine binding"/>
    <property type="evidence" value="ECO:0007669"/>
    <property type="project" value="TreeGrafter"/>
</dbReference>